<sequence length="506" mass="57870">MGDCWRTISLAAYRPNLRYFERATRQDDVLKMSFNLRQDSKDVLQMSSNVHWGSQDVLNASSNVRRDSEDVVKMSFNLRRDPEDVLKASSSVLPAEQLIDANLVFSQLVEMESCLSADHMYKGKIHLLMGNARLHFAKSTQSQLEKLNIVKIVVNYEVLPAEQLIDANLVFSQLVEMESCLSADHMYKGKIHLLMGNARLHFAKSTQSQLEKLNILHFFTKAPLLYIEFIHTILRVVIEFLLRLFDAVLNNEHLMTVLREKSVLESQFFLNLLVVVVLLLFAFLAPVRLQPFFVGTQVEVDDIFFWLVVISRFSVSLISIEFIRTILRVVIEFLLRLFDAVLNNEHLMTVLREKSVLESQFFLNLLVVVVLLLFAFLAAVRLQPFFVGTQVEVDDIFFWLVVISRFSVSLISGRTDSFFSSQSSRRLASISLNLCFTSVSSRIILVVKALSSLICGRMPHFLTSSRCSFTIEFVHVHADERLCFFDFLANLLGELDELASDEGLNS</sequence>
<keyword evidence="3" id="KW-1185">Reference proteome</keyword>
<evidence type="ECO:0000313" key="3">
    <source>
        <dbReference type="Proteomes" id="UP000050761"/>
    </source>
</evidence>
<evidence type="ECO:0000313" key="4">
    <source>
        <dbReference type="WBParaSite" id="HPBE_0001773401-mRNA-1"/>
    </source>
</evidence>
<accession>A0A183G7G9</accession>
<evidence type="ECO:0000256" key="1">
    <source>
        <dbReference type="SAM" id="Phobius"/>
    </source>
</evidence>
<name>A0A183G7G9_HELPZ</name>
<keyword evidence="1" id="KW-0472">Membrane</keyword>
<feature type="transmembrane region" description="Helical" evidence="1">
    <location>
        <begin position="263"/>
        <end position="283"/>
    </location>
</feature>
<feature type="transmembrane region" description="Helical" evidence="1">
    <location>
        <begin position="361"/>
        <end position="384"/>
    </location>
</feature>
<evidence type="ECO:0000313" key="2">
    <source>
        <dbReference type="EMBL" id="VDP09762.1"/>
    </source>
</evidence>
<dbReference type="AlphaFoldDB" id="A0A183G7G9"/>
<dbReference type="OrthoDB" id="5853592at2759"/>
<keyword evidence="1" id="KW-1133">Transmembrane helix</keyword>
<reference evidence="4" key="2">
    <citation type="submission" date="2019-09" db="UniProtKB">
        <authorList>
            <consortium name="WormBaseParasite"/>
        </authorList>
    </citation>
    <scope>IDENTIFICATION</scope>
</reference>
<accession>A0A3P8A8M9</accession>
<gene>
    <name evidence="2" type="ORF">HPBE_LOCUS17733</name>
</gene>
<keyword evidence="1" id="KW-0812">Transmembrane</keyword>
<dbReference type="WBParaSite" id="HPBE_0001773401-mRNA-1">
    <property type="protein sequence ID" value="HPBE_0001773401-mRNA-1"/>
    <property type="gene ID" value="HPBE_0001773401"/>
</dbReference>
<dbReference type="EMBL" id="UZAH01030227">
    <property type="protein sequence ID" value="VDP09762.1"/>
    <property type="molecule type" value="Genomic_DNA"/>
</dbReference>
<reference evidence="2 3" key="1">
    <citation type="submission" date="2018-11" db="EMBL/GenBank/DDBJ databases">
        <authorList>
            <consortium name="Pathogen Informatics"/>
        </authorList>
    </citation>
    <scope>NUCLEOTIDE SEQUENCE [LARGE SCALE GENOMIC DNA]</scope>
</reference>
<protein>
    <submittedName>
        <fullName evidence="4">PKD_channel domain-containing protein</fullName>
    </submittedName>
</protein>
<dbReference type="Proteomes" id="UP000050761">
    <property type="component" value="Unassembled WGS sequence"/>
</dbReference>
<proteinExistence type="predicted"/>
<organism evidence="3 4">
    <name type="scientific">Heligmosomoides polygyrus</name>
    <name type="common">Parasitic roundworm</name>
    <dbReference type="NCBI Taxonomy" id="6339"/>
    <lineage>
        <taxon>Eukaryota</taxon>
        <taxon>Metazoa</taxon>
        <taxon>Ecdysozoa</taxon>
        <taxon>Nematoda</taxon>
        <taxon>Chromadorea</taxon>
        <taxon>Rhabditida</taxon>
        <taxon>Rhabditina</taxon>
        <taxon>Rhabditomorpha</taxon>
        <taxon>Strongyloidea</taxon>
        <taxon>Heligmosomidae</taxon>
        <taxon>Heligmosomoides</taxon>
    </lineage>
</organism>
<feature type="transmembrane region" description="Helical" evidence="1">
    <location>
        <begin position="303"/>
        <end position="327"/>
    </location>
</feature>